<keyword evidence="3" id="KW-1185">Reference proteome</keyword>
<evidence type="ECO:0000313" key="2">
    <source>
        <dbReference type="EMBL" id="KAI0303306.1"/>
    </source>
</evidence>
<feature type="region of interest" description="Disordered" evidence="1">
    <location>
        <begin position="120"/>
        <end position="182"/>
    </location>
</feature>
<comment type="caution">
    <text evidence="2">The sequence shown here is derived from an EMBL/GenBank/DDBJ whole genome shotgun (WGS) entry which is preliminary data.</text>
</comment>
<dbReference type="EMBL" id="WTXG01000009">
    <property type="protein sequence ID" value="KAI0303306.1"/>
    <property type="molecule type" value="Genomic_DNA"/>
</dbReference>
<organism evidence="2 3">
    <name type="scientific">Multifurca ochricompacta</name>
    <dbReference type="NCBI Taxonomy" id="376703"/>
    <lineage>
        <taxon>Eukaryota</taxon>
        <taxon>Fungi</taxon>
        <taxon>Dikarya</taxon>
        <taxon>Basidiomycota</taxon>
        <taxon>Agaricomycotina</taxon>
        <taxon>Agaricomycetes</taxon>
        <taxon>Russulales</taxon>
        <taxon>Russulaceae</taxon>
        <taxon>Multifurca</taxon>
    </lineage>
</organism>
<dbReference type="AlphaFoldDB" id="A0AAD4M7X8"/>
<name>A0AAD4M7X8_9AGAM</name>
<gene>
    <name evidence="2" type="ORF">B0F90DRAFT_1916760</name>
</gene>
<dbReference type="Proteomes" id="UP001203297">
    <property type="component" value="Unassembled WGS sequence"/>
</dbReference>
<feature type="compositionally biased region" description="Basic and acidic residues" evidence="1">
    <location>
        <begin position="155"/>
        <end position="168"/>
    </location>
</feature>
<evidence type="ECO:0000256" key="1">
    <source>
        <dbReference type="SAM" id="MobiDB-lite"/>
    </source>
</evidence>
<accession>A0AAD4M7X8</accession>
<proteinExistence type="predicted"/>
<evidence type="ECO:0000313" key="3">
    <source>
        <dbReference type="Proteomes" id="UP001203297"/>
    </source>
</evidence>
<reference evidence="2" key="1">
    <citation type="journal article" date="2022" name="New Phytol.">
        <title>Evolutionary transition to the ectomycorrhizal habit in the genomes of a hyperdiverse lineage of mushroom-forming fungi.</title>
        <authorList>
            <person name="Looney B."/>
            <person name="Miyauchi S."/>
            <person name="Morin E."/>
            <person name="Drula E."/>
            <person name="Courty P.E."/>
            <person name="Kohler A."/>
            <person name="Kuo A."/>
            <person name="LaButti K."/>
            <person name="Pangilinan J."/>
            <person name="Lipzen A."/>
            <person name="Riley R."/>
            <person name="Andreopoulos W."/>
            <person name="He G."/>
            <person name="Johnson J."/>
            <person name="Nolan M."/>
            <person name="Tritt A."/>
            <person name="Barry K.W."/>
            <person name="Grigoriev I.V."/>
            <person name="Nagy L.G."/>
            <person name="Hibbett D."/>
            <person name="Henrissat B."/>
            <person name="Matheny P.B."/>
            <person name="Labbe J."/>
            <person name="Martin F.M."/>
        </authorList>
    </citation>
    <scope>NUCLEOTIDE SEQUENCE</scope>
    <source>
        <strain evidence="2">BPL690</strain>
    </source>
</reference>
<protein>
    <submittedName>
        <fullName evidence="2">Uncharacterized protein</fullName>
    </submittedName>
</protein>
<feature type="region of interest" description="Disordered" evidence="1">
    <location>
        <begin position="207"/>
        <end position="228"/>
    </location>
</feature>
<sequence length="288" mass="31501">MPGSTRTHLIQLRQMPRHLLLSPLTSLDFASWSSLTLQRLPPPICQGVTLTRENGFFDARLISSPQSDASGSGEVSFHTYEASSRVFRCAGFCSDLLHCAGDDGNGKPLGNGLVRGTNPHLTYLETDDGNSDSLSARPQKSDKLNDNGALGKSAVYKDSKSAGHQDPHKSKRKTTGDGCGAGKLVTTTTHKIEERGRLETQFQIDGDGAQKIDPQGAENKKARGGGPGTCAITPSLTWKTEARRLFTKQHGIMIITQYHQYQYTSISPIRSWQLVEMKPPPWAWPIDK</sequence>